<feature type="non-terminal residue" evidence="12">
    <location>
        <position position="288"/>
    </location>
</feature>
<comment type="subcellular location">
    <subcellularLocation>
        <location evidence="1">Cell outer membrane</location>
        <topology evidence="1">Multi-pass membrane protein</topology>
    </subcellularLocation>
</comment>
<evidence type="ECO:0000256" key="2">
    <source>
        <dbReference type="ARBA" id="ARBA00022448"/>
    </source>
</evidence>
<evidence type="ECO:0000256" key="1">
    <source>
        <dbReference type="ARBA" id="ARBA00004571"/>
    </source>
</evidence>
<reference evidence="12" key="1">
    <citation type="journal article" date="2014" name="Front. Microbiol.">
        <title>High frequency of phylogenetically diverse reductive dehalogenase-homologous genes in deep subseafloor sedimentary metagenomes.</title>
        <authorList>
            <person name="Kawai M."/>
            <person name="Futagami T."/>
            <person name="Toyoda A."/>
            <person name="Takaki Y."/>
            <person name="Nishi S."/>
            <person name="Hori S."/>
            <person name="Arai W."/>
            <person name="Tsubouchi T."/>
            <person name="Morono Y."/>
            <person name="Uchiyama I."/>
            <person name="Ito T."/>
            <person name="Fujiyama A."/>
            <person name="Inagaki F."/>
            <person name="Takami H."/>
        </authorList>
    </citation>
    <scope>NUCLEOTIDE SEQUENCE</scope>
    <source>
        <strain evidence="12">Expedition CK06-06</strain>
    </source>
</reference>
<dbReference type="AlphaFoldDB" id="X1T108"/>
<evidence type="ECO:0000256" key="3">
    <source>
        <dbReference type="ARBA" id="ARBA00022496"/>
    </source>
</evidence>
<dbReference type="PANTHER" id="PTHR32552">
    <property type="entry name" value="FERRICHROME IRON RECEPTOR-RELATED"/>
    <property type="match status" value="1"/>
</dbReference>
<comment type="caution">
    <text evidence="12">The sequence shown here is derived from an EMBL/GenBank/DDBJ whole genome shotgun (WGS) entry which is preliminary data.</text>
</comment>
<feature type="non-terminal residue" evidence="12">
    <location>
        <position position="1"/>
    </location>
</feature>
<keyword evidence="3" id="KW-0410">Iron transport</keyword>
<sequence length="288" mass="33651">YHQTSFAHYGLENVILGNDTVTNTDLIRRLWLDNHFYGITYSLNYRKNKFDFILGGAWNNYIGDHFGRLIWARYASNSNIRKEWYTNTGEKQDFNFYGKLNLRLTNSINLFADMQFRRISFKVDGNENGLNDIGQSSEFNFLNPKVGIFYKPREDQNIYFSVAIGNREPNRDNFVDAKAAGLTEPTAETLIDYELGYQYKNPHVSMAANLYYMDYNNQLVTTGEINYVGMPIMTNVPESYRAGIEIEVNINPVSNIQWSLNTTLSRNKIKDFYEKIELYDDMTNWTFL</sequence>
<evidence type="ECO:0000256" key="8">
    <source>
        <dbReference type="ARBA" id="ARBA00023077"/>
    </source>
</evidence>
<dbReference type="InterPro" id="IPR036942">
    <property type="entry name" value="Beta-barrel_TonB_sf"/>
</dbReference>
<feature type="domain" description="TonB-dependent receptor-like beta-barrel" evidence="11">
    <location>
        <begin position="27"/>
        <end position="265"/>
    </location>
</feature>
<dbReference type="Pfam" id="PF00593">
    <property type="entry name" value="TonB_dep_Rec_b-barrel"/>
    <property type="match status" value="1"/>
</dbReference>
<dbReference type="PANTHER" id="PTHR32552:SF68">
    <property type="entry name" value="FERRICHROME OUTER MEMBRANE TRANSPORTER_PHAGE RECEPTOR"/>
    <property type="match status" value="1"/>
</dbReference>
<gene>
    <name evidence="12" type="ORF">S12H4_27639</name>
</gene>
<evidence type="ECO:0000256" key="9">
    <source>
        <dbReference type="ARBA" id="ARBA00023136"/>
    </source>
</evidence>
<keyword evidence="2" id="KW-0813">Transport</keyword>
<dbReference type="GO" id="GO:0015344">
    <property type="term" value="F:siderophore uptake transmembrane transporter activity"/>
    <property type="evidence" value="ECO:0007669"/>
    <property type="project" value="TreeGrafter"/>
</dbReference>
<keyword evidence="8" id="KW-0798">TonB box</keyword>
<name>X1T108_9ZZZZ</name>
<dbReference type="Gene3D" id="2.40.170.20">
    <property type="entry name" value="TonB-dependent receptor, beta-barrel domain"/>
    <property type="match status" value="1"/>
</dbReference>
<protein>
    <recommendedName>
        <fullName evidence="11">TonB-dependent receptor-like beta-barrel domain-containing protein</fullName>
    </recommendedName>
</protein>
<keyword evidence="6" id="KW-0408">Iron</keyword>
<evidence type="ECO:0000256" key="10">
    <source>
        <dbReference type="ARBA" id="ARBA00023237"/>
    </source>
</evidence>
<dbReference type="EMBL" id="BARW01015792">
    <property type="protein sequence ID" value="GAI98972.1"/>
    <property type="molecule type" value="Genomic_DNA"/>
</dbReference>
<keyword evidence="9" id="KW-0472">Membrane</keyword>
<keyword evidence="5" id="KW-0732">Signal</keyword>
<dbReference type="InterPro" id="IPR039426">
    <property type="entry name" value="TonB-dep_rcpt-like"/>
</dbReference>
<accession>X1T108</accession>
<keyword evidence="10" id="KW-0998">Cell outer membrane</keyword>
<evidence type="ECO:0000256" key="4">
    <source>
        <dbReference type="ARBA" id="ARBA00022692"/>
    </source>
</evidence>
<evidence type="ECO:0000313" key="12">
    <source>
        <dbReference type="EMBL" id="GAI98972.1"/>
    </source>
</evidence>
<proteinExistence type="predicted"/>
<evidence type="ECO:0000259" key="11">
    <source>
        <dbReference type="Pfam" id="PF00593"/>
    </source>
</evidence>
<dbReference type="InterPro" id="IPR000531">
    <property type="entry name" value="Beta-barrel_TonB"/>
</dbReference>
<evidence type="ECO:0000256" key="6">
    <source>
        <dbReference type="ARBA" id="ARBA00023004"/>
    </source>
</evidence>
<keyword evidence="4" id="KW-0812">Transmembrane</keyword>
<dbReference type="SUPFAM" id="SSF56935">
    <property type="entry name" value="Porins"/>
    <property type="match status" value="1"/>
</dbReference>
<dbReference type="GO" id="GO:0009279">
    <property type="term" value="C:cell outer membrane"/>
    <property type="evidence" value="ECO:0007669"/>
    <property type="project" value="UniProtKB-SubCell"/>
</dbReference>
<organism evidence="12">
    <name type="scientific">marine sediment metagenome</name>
    <dbReference type="NCBI Taxonomy" id="412755"/>
    <lineage>
        <taxon>unclassified sequences</taxon>
        <taxon>metagenomes</taxon>
        <taxon>ecological metagenomes</taxon>
    </lineage>
</organism>
<evidence type="ECO:0000256" key="5">
    <source>
        <dbReference type="ARBA" id="ARBA00022729"/>
    </source>
</evidence>
<evidence type="ECO:0000256" key="7">
    <source>
        <dbReference type="ARBA" id="ARBA00023065"/>
    </source>
</evidence>
<keyword evidence="7" id="KW-0406">Ion transport</keyword>